<proteinExistence type="predicted"/>
<keyword evidence="1" id="KW-0732">Signal</keyword>
<feature type="signal peptide" evidence="1">
    <location>
        <begin position="1"/>
        <end position="24"/>
    </location>
</feature>
<reference evidence="3" key="1">
    <citation type="journal article" date="2019" name="Int. J. Syst. Evol. Microbiol.">
        <title>The Global Catalogue of Microorganisms (GCM) 10K type strain sequencing project: providing services to taxonomists for standard genome sequencing and annotation.</title>
        <authorList>
            <consortium name="The Broad Institute Genomics Platform"/>
            <consortium name="The Broad Institute Genome Sequencing Center for Infectious Disease"/>
            <person name="Wu L."/>
            <person name="Ma J."/>
        </authorList>
    </citation>
    <scope>NUCLEOTIDE SEQUENCE [LARGE SCALE GENOMIC DNA]</scope>
    <source>
        <strain evidence="3">JCM 14368</strain>
    </source>
</reference>
<name>A0ABP3MBN6_9DEIO</name>
<gene>
    <name evidence="2" type="ORF">GCM10008937_25930</name>
</gene>
<evidence type="ECO:0000313" key="3">
    <source>
        <dbReference type="Proteomes" id="UP001500191"/>
    </source>
</evidence>
<evidence type="ECO:0000313" key="2">
    <source>
        <dbReference type="EMBL" id="GAA0517241.1"/>
    </source>
</evidence>
<sequence length="152" mass="16262">MTRRLIPLSISAALTVAAAQPAPASWSGQTLARATFVIQAPQIQGNANVVNADQRRGILEAMKRDSAGALKRRYPGATISSDPAAAGAIRVTPVLVAPAALLPWNKLSAQWQFVMPEGGNVVLKQDFGVLTLWQKQAEAANYMYDVLAQRLP</sequence>
<dbReference type="Proteomes" id="UP001500191">
    <property type="component" value="Unassembled WGS sequence"/>
</dbReference>
<keyword evidence="3" id="KW-1185">Reference proteome</keyword>
<dbReference type="EMBL" id="BAAADB010000029">
    <property type="protein sequence ID" value="GAA0517241.1"/>
    <property type="molecule type" value="Genomic_DNA"/>
</dbReference>
<accession>A0ABP3MBN6</accession>
<comment type="caution">
    <text evidence="2">The sequence shown here is derived from an EMBL/GenBank/DDBJ whole genome shotgun (WGS) entry which is preliminary data.</text>
</comment>
<feature type="chain" id="PRO_5045196466" evidence="1">
    <location>
        <begin position="25"/>
        <end position="152"/>
    </location>
</feature>
<protein>
    <submittedName>
        <fullName evidence="2">Uncharacterized protein</fullName>
    </submittedName>
</protein>
<organism evidence="2 3">
    <name type="scientific">Deinococcus depolymerans</name>
    <dbReference type="NCBI Taxonomy" id="392408"/>
    <lineage>
        <taxon>Bacteria</taxon>
        <taxon>Thermotogati</taxon>
        <taxon>Deinococcota</taxon>
        <taxon>Deinococci</taxon>
        <taxon>Deinococcales</taxon>
        <taxon>Deinococcaceae</taxon>
        <taxon>Deinococcus</taxon>
    </lineage>
</organism>
<dbReference type="RefSeq" id="WP_343759598.1">
    <property type="nucleotide sequence ID" value="NZ_BAAADB010000029.1"/>
</dbReference>
<evidence type="ECO:0000256" key="1">
    <source>
        <dbReference type="SAM" id="SignalP"/>
    </source>
</evidence>